<dbReference type="Gramene" id="Solyc03g096525.1.1">
    <property type="protein sequence ID" value="Solyc03g096525.1.1"/>
    <property type="gene ID" value="Solyc03g096525.1"/>
</dbReference>
<dbReference type="AlphaFoldDB" id="A0A3Q7GC58"/>
<dbReference type="InterPro" id="IPR013103">
    <property type="entry name" value="RVT_2"/>
</dbReference>
<name>A0A3Q7GC58_SOLLC</name>
<keyword evidence="3" id="KW-1185">Reference proteome</keyword>
<dbReference type="Pfam" id="PF07727">
    <property type="entry name" value="RVT_2"/>
    <property type="match status" value="1"/>
</dbReference>
<feature type="domain" description="Reverse transcriptase Ty1/copia-type" evidence="1">
    <location>
        <begin position="22"/>
        <end position="118"/>
    </location>
</feature>
<evidence type="ECO:0000313" key="3">
    <source>
        <dbReference type="Proteomes" id="UP000004994"/>
    </source>
</evidence>
<evidence type="ECO:0000259" key="1">
    <source>
        <dbReference type="Pfam" id="PF07727"/>
    </source>
</evidence>
<evidence type="ECO:0000313" key="2">
    <source>
        <dbReference type="EnsemblPlants" id="Solyc03g096525.1.1"/>
    </source>
</evidence>
<dbReference type="STRING" id="4081.A0A3Q7GC58"/>
<dbReference type="InParanoid" id="A0A3Q7GC58"/>
<reference evidence="2" key="2">
    <citation type="submission" date="2019-01" db="UniProtKB">
        <authorList>
            <consortium name="EnsemblPlants"/>
        </authorList>
    </citation>
    <scope>IDENTIFICATION</scope>
    <source>
        <strain evidence="2">cv. Heinz 1706</strain>
    </source>
</reference>
<organism evidence="2">
    <name type="scientific">Solanum lycopersicum</name>
    <name type="common">Tomato</name>
    <name type="synonym">Lycopersicon esculentum</name>
    <dbReference type="NCBI Taxonomy" id="4081"/>
    <lineage>
        <taxon>Eukaryota</taxon>
        <taxon>Viridiplantae</taxon>
        <taxon>Streptophyta</taxon>
        <taxon>Embryophyta</taxon>
        <taxon>Tracheophyta</taxon>
        <taxon>Spermatophyta</taxon>
        <taxon>Magnoliopsida</taxon>
        <taxon>eudicotyledons</taxon>
        <taxon>Gunneridae</taxon>
        <taxon>Pentapetalae</taxon>
        <taxon>asterids</taxon>
        <taxon>lamiids</taxon>
        <taxon>Solanales</taxon>
        <taxon>Solanaceae</taxon>
        <taxon>Solanoideae</taxon>
        <taxon>Solaneae</taxon>
        <taxon>Solanum</taxon>
        <taxon>Solanum subgen. Lycopersicon</taxon>
    </lineage>
</organism>
<sequence length="200" mass="23072">MEKTHFCLLEDHQGSESLIQTPADSIWLVKVVGNKPAIVLVYVDDLILTRDFEEEILLTKNNLSVRFQIKELEQLNHFLGLEVDYNEEGICLQQKKYSKDLLKKFGLLNCKLISTPMKHNAKMCAHEGKYLENVMMCRQLTQPDISFVVNVMSQYMHNPKKHYMEGIMIPDVQHLAMCLSLKLEQFLGAAKGNRLCQSEQ</sequence>
<dbReference type="SUPFAM" id="SSF56672">
    <property type="entry name" value="DNA/RNA polymerases"/>
    <property type="match status" value="1"/>
</dbReference>
<accession>A0A3Q7GC58</accession>
<reference evidence="2" key="1">
    <citation type="journal article" date="2012" name="Nature">
        <title>The tomato genome sequence provides insights into fleshy fruit evolution.</title>
        <authorList>
            <consortium name="Tomato Genome Consortium"/>
        </authorList>
    </citation>
    <scope>NUCLEOTIDE SEQUENCE [LARGE SCALE GENOMIC DNA]</scope>
    <source>
        <strain evidence="2">cv. Heinz 1706</strain>
    </source>
</reference>
<dbReference type="EnsemblPlants" id="Solyc03g096525.1.1">
    <property type="protein sequence ID" value="Solyc03g096525.1.1"/>
    <property type="gene ID" value="Solyc03g096525.1"/>
</dbReference>
<proteinExistence type="predicted"/>
<dbReference type="Proteomes" id="UP000004994">
    <property type="component" value="Chromosome 3"/>
</dbReference>
<dbReference type="InterPro" id="IPR043502">
    <property type="entry name" value="DNA/RNA_pol_sf"/>
</dbReference>
<protein>
    <recommendedName>
        <fullName evidence="1">Reverse transcriptase Ty1/copia-type domain-containing protein</fullName>
    </recommendedName>
</protein>